<dbReference type="InterPro" id="IPR051013">
    <property type="entry name" value="MBL_superfamily_lactonases"/>
</dbReference>
<organism evidence="6 7">
    <name type="scientific">Roseovarius indicus</name>
    <dbReference type="NCBI Taxonomy" id="540747"/>
    <lineage>
        <taxon>Bacteria</taxon>
        <taxon>Pseudomonadati</taxon>
        <taxon>Pseudomonadota</taxon>
        <taxon>Alphaproteobacteria</taxon>
        <taxon>Rhodobacterales</taxon>
        <taxon>Roseobacteraceae</taxon>
        <taxon>Roseovarius</taxon>
    </lineage>
</organism>
<evidence type="ECO:0000256" key="2">
    <source>
        <dbReference type="ARBA" id="ARBA00022723"/>
    </source>
</evidence>
<keyword evidence="3" id="KW-0378">Hydrolase</keyword>
<evidence type="ECO:0000256" key="4">
    <source>
        <dbReference type="ARBA" id="ARBA00022833"/>
    </source>
</evidence>
<dbReference type="Gene3D" id="3.60.15.10">
    <property type="entry name" value="Ribonuclease Z/Hydroxyacylglutathione hydrolase-like"/>
    <property type="match status" value="1"/>
</dbReference>
<dbReference type="InterPro" id="IPR036866">
    <property type="entry name" value="RibonucZ/Hydroxyglut_hydro"/>
</dbReference>
<dbReference type="SUPFAM" id="SSF56281">
    <property type="entry name" value="Metallo-hydrolase/oxidoreductase"/>
    <property type="match status" value="1"/>
</dbReference>
<dbReference type="SMART" id="SM00849">
    <property type="entry name" value="Lactamase_B"/>
    <property type="match status" value="1"/>
</dbReference>
<reference evidence="6 7" key="1">
    <citation type="submission" date="2018-08" db="EMBL/GenBank/DDBJ databases">
        <title>Genetic Globetrotter - A new plasmid hitch-hiking vast phylogenetic and geographic distances.</title>
        <authorList>
            <person name="Vollmers J."/>
            <person name="Petersen J."/>
        </authorList>
    </citation>
    <scope>NUCLEOTIDE SEQUENCE [LARGE SCALE GENOMIC DNA]</scope>
    <source>
        <strain evidence="6 7">DSM 26383</strain>
    </source>
</reference>
<keyword evidence="2" id="KW-0479">Metal-binding</keyword>
<evidence type="ECO:0000256" key="1">
    <source>
        <dbReference type="ARBA" id="ARBA00007749"/>
    </source>
</evidence>
<dbReference type="Proteomes" id="UP000325785">
    <property type="component" value="Chromosome"/>
</dbReference>
<dbReference type="Pfam" id="PF00753">
    <property type="entry name" value="Lactamase_B"/>
    <property type="match status" value="1"/>
</dbReference>
<evidence type="ECO:0000313" key="7">
    <source>
        <dbReference type="Proteomes" id="UP000325785"/>
    </source>
</evidence>
<sequence length="305" mass="33043" precursor="true">MITTRRQMLYGLGTAAIAAGFTSTATRVIAAGDGREVLTASDGHLVLPGDFVFDGMPQAELAEILERHDVPRDEVQQPCNLTLLRDGDRLILFDAGAGPSFMPTAGDLADTLYDMDIAPEDVTDVVFTHGHPDHLWGVLDGFDELLFANATHHFGQAEWDYWSDPDTVNTIGEARAAFAVGAQRRLEAIEDIVQFFKAGDEVLPGIMAHATPGHTPGHTSFEIATGGDPVLVVGDAFTNAHVNFERPDWPSGSDQNRELGAETRARLMDQAATDKMRIVGFHLPGGGMGRVERKDGAYRFVEDEA</sequence>
<dbReference type="KEGG" id="rid:RIdsm_01810"/>
<evidence type="ECO:0000259" key="5">
    <source>
        <dbReference type="SMART" id="SM00849"/>
    </source>
</evidence>
<keyword evidence="4" id="KW-0862">Zinc</keyword>
<dbReference type="AlphaFoldDB" id="A0A5P3AB88"/>
<dbReference type="GO" id="GO:0016787">
    <property type="term" value="F:hydrolase activity"/>
    <property type="evidence" value="ECO:0007669"/>
    <property type="project" value="UniProtKB-KW"/>
</dbReference>
<feature type="domain" description="Metallo-beta-lactamase" evidence="5">
    <location>
        <begin position="78"/>
        <end position="282"/>
    </location>
</feature>
<dbReference type="InterPro" id="IPR001279">
    <property type="entry name" value="Metallo-B-lactamas"/>
</dbReference>
<dbReference type="GO" id="GO:0046872">
    <property type="term" value="F:metal ion binding"/>
    <property type="evidence" value="ECO:0007669"/>
    <property type="project" value="UniProtKB-KW"/>
</dbReference>
<dbReference type="InterPro" id="IPR006311">
    <property type="entry name" value="TAT_signal"/>
</dbReference>
<accession>A0A5P3AB88</accession>
<proteinExistence type="inferred from homology"/>
<dbReference type="EMBL" id="CP031598">
    <property type="protein sequence ID" value="QEW26016.1"/>
    <property type="molecule type" value="Genomic_DNA"/>
</dbReference>
<evidence type="ECO:0000256" key="3">
    <source>
        <dbReference type="ARBA" id="ARBA00022801"/>
    </source>
</evidence>
<gene>
    <name evidence="6" type="ORF">RIdsm_01810</name>
</gene>
<dbReference type="PANTHER" id="PTHR42978">
    <property type="entry name" value="QUORUM-QUENCHING LACTONASE YTNP-RELATED-RELATED"/>
    <property type="match status" value="1"/>
</dbReference>
<name>A0A5P3AB88_9RHOB</name>
<dbReference type="PANTHER" id="PTHR42978:SF6">
    <property type="entry name" value="QUORUM-QUENCHING LACTONASE YTNP-RELATED"/>
    <property type="match status" value="1"/>
</dbReference>
<dbReference type="CDD" id="cd07720">
    <property type="entry name" value="OPHC2-like_MBL-fold"/>
    <property type="match status" value="1"/>
</dbReference>
<protein>
    <submittedName>
        <fullName evidence="6">Metallo-beta-lactamase superfamily protein</fullName>
    </submittedName>
</protein>
<evidence type="ECO:0000313" key="6">
    <source>
        <dbReference type="EMBL" id="QEW26016.1"/>
    </source>
</evidence>
<comment type="similarity">
    <text evidence="1">Belongs to the metallo-beta-lactamase superfamily.</text>
</comment>
<dbReference type="PROSITE" id="PS51318">
    <property type="entry name" value="TAT"/>
    <property type="match status" value="1"/>
</dbReference>
<dbReference type="RefSeq" id="WP_236553187.1">
    <property type="nucleotide sequence ID" value="NZ_CP031598.1"/>
</dbReference>